<feature type="compositionally biased region" description="Basic and acidic residues" evidence="6">
    <location>
        <begin position="245"/>
        <end position="259"/>
    </location>
</feature>
<proteinExistence type="predicted"/>
<feature type="transmembrane region" description="Helical" evidence="7">
    <location>
        <begin position="206"/>
        <end position="229"/>
    </location>
</feature>
<evidence type="ECO:0000259" key="9">
    <source>
        <dbReference type="PROSITE" id="PS50076"/>
    </source>
</evidence>
<keyword evidence="3 7" id="KW-1133">Transmembrane helix</keyword>
<evidence type="ECO:0000256" key="3">
    <source>
        <dbReference type="ARBA" id="ARBA00022989"/>
    </source>
</evidence>
<organism evidence="11">
    <name type="scientific">Echinococcus granulosus</name>
    <name type="common">Hydatid tapeworm</name>
    <dbReference type="NCBI Taxonomy" id="6210"/>
    <lineage>
        <taxon>Eukaryota</taxon>
        <taxon>Metazoa</taxon>
        <taxon>Spiralia</taxon>
        <taxon>Lophotrochozoa</taxon>
        <taxon>Platyhelminthes</taxon>
        <taxon>Cestoda</taxon>
        <taxon>Eucestoda</taxon>
        <taxon>Cyclophyllidea</taxon>
        <taxon>Taeniidae</taxon>
        <taxon>Echinococcus</taxon>
        <taxon>Echinococcus granulosus group</taxon>
    </lineage>
</organism>
<protein>
    <submittedName>
        <fullName evidence="11 13">Dnaj subfamily c</fullName>
    </submittedName>
</protein>
<dbReference type="Gene3D" id="1.10.287.110">
    <property type="entry name" value="DnaJ domain"/>
    <property type="match status" value="1"/>
</dbReference>
<dbReference type="AlphaFoldDB" id="A0A068WSW6"/>
<name>A0A068WSW6_ECHGR</name>
<dbReference type="InterPro" id="IPR001005">
    <property type="entry name" value="SANT/Myb"/>
</dbReference>
<dbReference type="OrthoDB" id="10250354at2759"/>
<dbReference type="SUPFAM" id="SSF46689">
    <property type="entry name" value="Homeodomain-like"/>
    <property type="match status" value="2"/>
</dbReference>
<dbReference type="CDD" id="cd06257">
    <property type="entry name" value="DnaJ"/>
    <property type="match status" value="1"/>
</dbReference>
<dbReference type="InterPro" id="IPR009057">
    <property type="entry name" value="Homeodomain-like_sf"/>
</dbReference>
<evidence type="ECO:0000259" key="10">
    <source>
        <dbReference type="PROSITE" id="PS50090"/>
    </source>
</evidence>
<dbReference type="PROSITE" id="PS50090">
    <property type="entry name" value="MYB_LIKE"/>
    <property type="match status" value="2"/>
</dbReference>
<feature type="transmembrane region" description="Helical" evidence="7">
    <location>
        <begin position="139"/>
        <end position="160"/>
    </location>
</feature>
<evidence type="ECO:0000256" key="7">
    <source>
        <dbReference type="SAM" id="Phobius"/>
    </source>
</evidence>
<comment type="subcellular location">
    <subcellularLocation>
        <location evidence="5">Endomembrane system</location>
        <topology evidence="5">Single-pass membrane protein</topology>
    </subcellularLocation>
</comment>
<dbReference type="PANTHER" id="PTHR44653:SF2">
    <property type="entry name" value="DNAJ HOMOLOG SUBFAMILY C MEMBER 1"/>
    <property type="match status" value="1"/>
</dbReference>
<dbReference type="Proteomes" id="UP000492820">
    <property type="component" value="Unassembled WGS sequence"/>
</dbReference>
<dbReference type="InterPro" id="IPR018253">
    <property type="entry name" value="DnaJ_domain_CS"/>
</dbReference>
<evidence type="ECO:0000256" key="2">
    <source>
        <dbReference type="ARBA" id="ARBA00022729"/>
    </source>
</evidence>
<dbReference type="PROSITE" id="PS00636">
    <property type="entry name" value="DNAJ_1"/>
    <property type="match status" value="1"/>
</dbReference>
<feature type="domain" description="Myb-like" evidence="10">
    <location>
        <begin position="461"/>
        <end position="515"/>
    </location>
</feature>
<evidence type="ECO:0000256" key="1">
    <source>
        <dbReference type="ARBA" id="ARBA00022692"/>
    </source>
</evidence>
<reference evidence="13" key="3">
    <citation type="submission" date="2020-10" db="UniProtKB">
        <authorList>
            <consortium name="WormBaseParasite"/>
        </authorList>
    </citation>
    <scope>IDENTIFICATION</scope>
</reference>
<feature type="region of interest" description="Disordered" evidence="6">
    <location>
        <begin position="301"/>
        <end position="321"/>
    </location>
</feature>
<evidence type="ECO:0000313" key="12">
    <source>
        <dbReference type="Proteomes" id="UP000492820"/>
    </source>
</evidence>
<dbReference type="PANTHER" id="PTHR44653">
    <property type="entry name" value="DNAJ HOMOLOG SUBFAMILY C MEMBER 1"/>
    <property type="match status" value="1"/>
</dbReference>
<dbReference type="SMART" id="SM00717">
    <property type="entry name" value="SANT"/>
    <property type="match status" value="2"/>
</dbReference>
<evidence type="ECO:0000256" key="8">
    <source>
        <dbReference type="SAM" id="SignalP"/>
    </source>
</evidence>
<dbReference type="Pfam" id="PF00226">
    <property type="entry name" value="DnaJ"/>
    <property type="match status" value="1"/>
</dbReference>
<dbReference type="CDD" id="cd00167">
    <property type="entry name" value="SANT"/>
    <property type="match status" value="2"/>
</dbReference>
<dbReference type="PROSITE" id="PS50076">
    <property type="entry name" value="DNAJ_2"/>
    <property type="match status" value="1"/>
</dbReference>
<evidence type="ECO:0000313" key="11">
    <source>
        <dbReference type="EMBL" id="CDS23241.1"/>
    </source>
</evidence>
<gene>
    <name evidence="13" type="primary">EGR_03753</name>
    <name evidence="11" type="ORF">EgrG_001099800</name>
</gene>
<dbReference type="GO" id="GO:0012505">
    <property type="term" value="C:endomembrane system"/>
    <property type="evidence" value="ECO:0007669"/>
    <property type="project" value="UniProtKB-SubCell"/>
</dbReference>
<reference evidence="11" key="2">
    <citation type="submission" date="2014-06" db="EMBL/GenBank/DDBJ databases">
        <authorList>
            <person name="Aslett M."/>
        </authorList>
    </citation>
    <scope>NUCLEOTIDE SEQUENCE</scope>
</reference>
<dbReference type="SUPFAM" id="SSF46565">
    <property type="entry name" value="Chaperone J-domain"/>
    <property type="match status" value="1"/>
</dbReference>
<dbReference type="EMBL" id="LK028589">
    <property type="protein sequence ID" value="CDS23241.1"/>
    <property type="molecule type" value="Genomic_DNA"/>
</dbReference>
<evidence type="ECO:0000256" key="5">
    <source>
        <dbReference type="ARBA" id="ARBA00037847"/>
    </source>
</evidence>
<keyword evidence="4 7" id="KW-0472">Membrane</keyword>
<feature type="region of interest" description="Disordered" evidence="6">
    <location>
        <begin position="245"/>
        <end position="280"/>
    </location>
</feature>
<dbReference type="PRINTS" id="PR00625">
    <property type="entry name" value="JDOMAIN"/>
</dbReference>
<evidence type="ECO:0000256" key="4">
    <source>
        <dbReference type="ARBA" id="ARBA00023136"/>
    </source>
</evidence>
<reference evidence="11 12" key="1">
    <citation type="journal article" date="2013" name="Nature">
        <title>The genomes of four tapeworm species reveal adaptations to parasitism.</title>
        <authorList>
            <person name="Tsai I.J."/>
            <person name="Zarowiecki M."/>
            <person name="Holroyd N."/>
            <person name="Garciarrubio A."/>
            <person name="Sanchez-Flores A."/>
            <person name="Brooks K.L."/>
            <person name="Tracey A."/>
            <person name="Bobes R.J."/>
            <person name="Fragoso G."/>
            <person name="Sciutto E."/>
            <person name="Aslett M."/>
            <person name="Beasley H."/>
            <person name="Bennett H.M."/>
            <person name="Cai J."/>
            <person name="Camicia F."/>
            <person name="Clark R."/>
            <person name="Cucher M."/>
            <person name="De Silva N."/>
            <person name="Day T.A."/>
            <person name="Deplazes P."/>
            <person name="Estrada K."/>
            <person name="Fernandez C."/>
            <person name="Holland P.W."/>
            <person name="Hou J."/>
            <person name="Hu S."/>
            <person name="Huckvale T."/>
            <person name="Hung S.S."/>
            <person name="Kamenetzky L."/>
            <person name="Keane J.A."/>
            <person name="Kiss F."/>
            <person name="Koziol U."/>
            <person name="Lambert O."/>
            <person name="Liu K."/>
            <person name="Luo X."/>
            <person name="Luo Y."/>
            <person name="Macchiaroli N."/>
            <person name="Nichol S."/>
            <person name="Paps J."/>
            <person name="Parkinson J."/>
            <person name="Pouchkina-Stantcheva N."/>
            <person name="Riddiford N."/>
            <person name="Rosenzvit M."/>
            <person name="Salinas G."/>
            <person name="Wasmuth J.D."/>
            <person name="Zamanian M."/>
            <person name="Zheng Y."/>
            <person name="Cai X."/>
            <person name="Soberon X."/>
            <person name="Olson P.D."/>
            <person name="Laclette J.P."/>
            <person name="Brehm K."/>
            <person name="Berriman M."/>
            <person name="Garciarrubio A."/>
            <person name="Bobes R.J."/>
            <person name="Fragoso G."/>
            <person name="Sanchez-Flores A."/>
            <person name="Estrada K."/>
            <person name="Cevallos M.A."/>
            <person name="Morett E."/>
            <person name="Gonzalez V."/>
            <person name="Portillo T."/>
            <person name="Ochoa-Leyva A."/>
            <person name="Jose M.V."/>
            <person name="Sciutto E."/>
            <person name="Landa A."/>
            <person name="Jimenez L."/>
            <person name="Valdes V."/>
            <person name="Carrero J.C."/>
            <person name="Larralde C."/>
            <person name="Morales-Montor J."/>
            <person name="Limon-Lason J."/>
            <person name="Soberon X."/>
            <person name="Laclette J.P."/>
        </authorList>
    </citation>
    <scope>NUCLEOTIDE SEQUENCE [LARGE SCALE GENOMIC DNA]</scope>
</reference>
<feature type="chain" id="PRO_5035983479" evidence="8">
    <location>
        <begin position="32"/>
        <end position="527"/>
    </location>
</feature>
<feature type="domain" description="Myb-like" evidence="10">
    <location>
        <begin position="314"/>
        <end position="367"/>
    </location>
</feature>
<feature type="signal peptide" evidence="8">
    <location>
        <begin position="1"/>
        <end position="31"/>
    </location>
</feature>
<dbReference type="InterPro" id="IPR001623">
    <property type="entry name" value="DnaJ_domain"/>
</dbReference>
<dbReference type="InterPro" id="IPR036869">
    <property type="entry name" value="J_dom_sf"/>
</dbReference>
<keyword evidence="1 7" id="KW-0812">Transmembrane</keyword>
<accession>A0A068WSW6</accession>
<dbReference type="Pfam" id="PF23082">
    <property type="entry name" value="Myb_DNA-binding_2"/>
    <property type="match status" value="2"/>
</dbReference>
<dbReference type="Gene3D" id="1.10.10.60">
    <property type="entry name" value="Homeodomain-like"/>
    <property type="match status" value="2"/>
</dbReference>
<dbReference type="WBParaSite" id="EgrG_001099800">
    <property type="protein sequence ID" value="EgrG_001099800"/>
    <property type="gene ID" value="EgrG_001099800"/>
</dbReference>
<evidence type="ECO:0000256" key="6">
    <source>
        <dbReference type="SAM" id="MobiDB-lite"/>
    </source>
</evidence>
<feature type="domain" description="J" evidence="9">
    <location>
        <begin position="49"/>
        <end position="114"/>
    </location>
</feature>
<sequence length="527" mass="61552">MRQDGFMSDLRGMSVTSTLYFLLVLSFTVQAWDQSDLEMFDLMEEMRTNFYEFLGVPNTASSSEIKRAYRKLSLEMHPDRNPNDLGADVKFRQLSVIYQILKDEERRQHYDEALENGIPDWKTPLFYYRKLRKMSNVEIVTLISVVTITIHFATLWGCAFERRWTMQEQLENHMKRHKASDRKKMVIDLEIAEQLKVIKWPTFMDILPIALVRGTFNFILGFPTLLGLLKSIFCDSLGKAKKEWQERRELKKEQEERIKRREKQKKRQVEQSRMQHQRNQRVDFDDIDPSIYQVTNLVVKTEELPENTNPDDESKDTASKPWGQTEEIALIRLTNKYPGGYPNRWSKIAQVMGRTVNDVTAKATEIASSLSSRTLLSPVLDAFNEMDLSENEDESEEGNEEDDYYLSKRKAKRAGINVFKEPKQEEIAVPDVEEKDEELDTYVSRKKQKASSRSKPIAMVVSQESSGSWTQKEQNQLEIAMNSFPKETPHRWQLIAECVPSRTLAEVIDRVKFLAENTKKNCRLMNN</sequence>
<dbReference type="InterPro" id="IPR052606">
    <property type="entry name" value="DnaJ_domain_protein"/>
</dbReference>
<dbReference type="SMART" id="SM00271">
    <property type="entry name" value="DnaJ"/>
    <property type="match status" value="1"/>
</dbReference>
<evidence type="ECO:0000313" key="13">
    <source>
        <dbReference type="WBParaSite" id="EgrG_001099800"/>
    </source>
</evidence>
<keyword evidence="2 8" id="KW-0732">Signal</keyword>